<keyword evidence="8" id="KW-1185">Reference proteome</keyword>
<dbReference type="RefSeq" id="WP_067855891.1">
    <property type="nucleotide sequence ID" value="NZ_CP011502.1"/>
</dbReference>
<dbReference type="SUPFAM" id="SSF53850">
    <property type="entry name" value="Periplasmic binding protein-like II"/>
    <property type="match status" value="1"/>
</dbReference>
<evidence type="ECO:0000259" key="6">
    <source>
        <dbReference type="PROSITE" id="PS50931"/>
    </source>
</evidence>
<dbReference type="GO" id="GO:0003700">
    <property type="term" value="F:DNA-binding transcription factor activity"/>
    <property type="evidence" value="ECO:0007669"/>
    <property type="project" value="InterPro"/>
</dbReference>
<feature type="domain" description="HTH lysR-type" evidence="6">
    <location>
        <begin position="9"/>
        <end position="59"/>
    </location>
</feature>
<reference evidence="7 8" key="1">
    <citation type="journal article" date="1991" name="Int. J. Syst. Bacteriol.">
        <title>Description of the erythromycin-producing bacterium Arthrobacter sp. strain NRRL B-3381 as Aeromicrobium erythreum gen. nov., sp. nov.</title>
        <authorList>
            <person name="Miller E.S."/>
            <person name="Woese C.R."/>
            <person name="Brenner S."/>
        </authorList>
    </citation>
    <scope>NUCLEOTIDE SEQUENCE [LARGE SCALE GENOMIC DNA]</scope>
    <source>
        <strain evidence="7 8">AR18</strain>
    </source>
</reference>
<protein>
    <recommendedName>
        <fullName evidence="6">HTH lysR-type domain-containing protein</fullName>
    </recommendedName>
</protein>
<proteinExistence type="inferred from homology"/>
<keyword evidence="5" id="KW-0804">Transcription</keyword>
<dbReference type="Gene3D" id="3.40.190.290">
    <property type="match status" value="1"/>
</dbReference>
<dbReference type="NCBIfam" id="NF002964">
    <property type="entry name" value="PRK03635.1"/>
    <property type="match status" value="1"/>
</dbReference>
<dbReference type="InterPro" id="IPR005119">
    <property type="entry name" value="LysR_subst-bd"/>
</dbReference>
<dbReference type="NCBIfam" id="TIGR03298">
    <property type="entry name" value="argP"/>
    <property type="match status" value="1"/>
</dbReference>
<evidence type="ECO:0000313" key="8">
    <source>
        <dbReference type="Proteomes" id="UP000067689"/>
    </source>
</evidence>
<evidence type="ECO:0000256" key="1">
    <source>
        <dbReference type="ARBA" id="ARBA00009437"/>
    </source>
</evidence>
<dbReference type="Proteomes" id="UP000067689">
    <property type="component" value="Chromosome"/>
</dbReference>
<evidence type="ECO:0000313" key="7">
    <source>
        <dbReference type="EMBL" id="ALX04272.1"/>
    </source>
</evidence>
<dbReference type="PROSITE" id="PS50931">
    <property type="entry name" value="HTH_LYSR"/>
    <property type="match status" value="1"/>
</dbReference>
<dbReference type="OrthoDB" id="3252676at2"/>
<evidence type="ECO:0000256" key="5">
    <source>
        <dbReference type="ARBA" id="ARBA00023163"/>
    </source>
</evidence>
<dbReference type="PATRIC" id="fig|2041.4.peg.1231"/>
<dbReference type="InterPro" id="IPR050176">
    <property type="entry name" value="LTTR"/>
</dbReference>
<gene>
    <name evidence="7" type="ORF">AERYTH_05925</name>
</gene>
<dbReference type="InterPro" id="IPR017685">
    <property type="entry name" value="ArgP"/>
</dbReference>
<dbReference type="EMBL" id="CP011502">
    <property type="protein sequence ID" value="ALX04272.1"/>
    <property type="molecule type" value="Genomic_DNA"/>
</dbReference>
<dbReference type="PANTHER" id="PTHR30579">
    <property type="entry name" value="TRANSCRIPTIONAL REGULATOR"/>
    <property type="match status" value="1"/>
</dbReference>
<dbReference type="AlphaFoldDB" id="A0A0U4AV61"/>
<keyword evidence="2" id="KW-0805">Transcription regulation</keyword>
<dbReference type="InterPro" id="IPR036388">
    <property type="entry name" value="WH-like_DNA-bd_sf"/>
</dbReference>
<evidence type="ECO:0000256" key="2">
    <source>
        <dbReference type="ARBA" id="ARBA00023015"/>
    </source>
</evidence>
<evidence type="ECO:0000256" key="3">
    <source>
        <dbReference type="ARBA" id="ARBA00023125"/>
    </source>
</evidence>
<dbReference type="KEGG" id="aer:AERYTH_05925"/>
<dbReference type="SUPFAM" id="SSF46785">
    <property type="entry name" value="Winged helix' DNA-binding domain"/>
    <property type="match status" value="1"/>
</dbReference>
<dbReference type="Pfam" id="PF00126">
    <property type="entry name" value="HTH_1"/>
    <property type="match status" value="1"/>
</dbReference>
<dbReference type="GO" id="GO:0003677">
    <property type="term" value="F:DNA binding"/>
    <property type="evidence" value="ECO:0007669"/>
    <property type="project" value="UniProtKB-KW"/>
</dbReference>
<accession>A0A0U4AV61</accession>
<dbReference type="InterPro" id="IPR036390">
    <property type="entry name" value="WH_DNA-bd_sf"/>
</dbReference>
<keyword evidence="4" id="KW-0010">Activator</keyword>
<evidence type="ECO:0000256" key="4">
    <source>
        <dbReference type="ARBA" id="ARBA00023159"/>
    </source>
</evidence>
<keyword evidence="3" id="KW-0238">DNA-binding</keyword>
<dbReference type="Gene3D" id="1.10.10.10">
    <property type="entry name" value="Winged helix-like DNA-binding domain superfamily/Winged helix DNA-binding domain"/>
    <property type="match status" value="1"/>
</dbReference>
<organism evidence="7 8">
    <name type="scientific">Aeromicrobium erythreum</name>
    <dbReference type="NCBI Taxonomy" id="2041"/>
    <lineage>
        <taxon>Bacteria</taxon>
        <taxon>Bacillati</taxon>
        <taxon>Actinomycetota</taxon>
        <taxon>Actinomycetes</taxon>
        <taxon>Propionibacteriales</taxon>
        <taxon>Nocardioidaceae</taxon>
        <taxon>Aeromicrobium</taxon>
    </lineage>
</organism>
<dbReference type="PANTHER" id="PTHR30579:SF2">
    <property type="entry name" value="HTH-TYPE TRANSCRIPTIONAL REGULATOR ARGP"/>
    <property type="match status" value="1"/>
</dbReference>
<comment type="similarity">
    <text evidence="1">Belongs to the LysR transcriptional regulatory family.</text>
</comment>
<sequence>MWSDPVAVRTVAAVVEAGTFDGAARALHVTPSAVSQRVKAIEESVGQRLLVRTTPVRPTAAGEVVLRYARRLALLDEDAATELGLAEARLPRLAVAVNADSLATWFLEAVSRFTRTSDVQVELYREDQTRTARMLEDGTVMAAVTARAEPVPGCRAVPLGALTYRAMASRTWMDRWAPDGVGEAELRTAPRVDYDPTDSLQADWLAAHDVDASLTPRHLVPSPHDFARAVSLGLGWGLLPAEHAATYGPDLVDLAGPTIRSPLSWQRWRTPSSLLDRLTDVVVATAAERLSPAGR</sequence>
<dbReference type="STRING" id="2041.AERYTH_05925"/>
<dbReference type="Pfam" id="PF03466">
    <property type="entry name" value="LysR_substrate"/>
    <property type="match status" value="1"/>
</dbReference>
<name>A0A0U4AV61_9ACTN</name>
<dbReference type="InterPro" id="IPR000847">
    <property type="entry name" value="LysR_HTH_N"/>
</dbReference>